<name>A0ABQ5ID23_9ASTR</name>
<feature type="compositionally biased region" description="Basic and acidic residues" evidence="1">
    <location>
        <begin position="24"/>
        <end position="33"/>
    </location>
</feature>
<feature type="region of interest" description="Disordered" evidence="1">
    <location>
        <begin position="24"/>
        <end position="125"/>
    </location>
</feature>
<dbReference type="EMBL" id="BQNB010020638">
    <property type="protein sequence ID" value="GJT98041.1"/>
    <property type="molecule type" value="Genomic_DNA"/>
</dbReference>
<accession>A0ABQ5ID23</accession>
<comment type="caution">
    <text evidence="2">The sequence shown here is derived from an EMBL/GenBank/DDBJ whole genome shotgun (WGS) entry which is preliminary data.</text>
</comment>
<evidence type="ECO:0000313" key="3">
    <source>
        <dbReference type="Proteomes" id="UP001151760"/>
    </source>
</evidence>
<sequence>MDLKTQLETVAKNHQASIQNLETKFNRLDDKQSSRPSGSLPSNTQPNPRGNNSKAYQPPQFHNKHVNDVFTRSGKSYDPPDNPNDQQNNFENSINFDSDDEDEEPTPQPKAQPPKPVKETSLPKP</sequence>
<proteinExistence type="predicted"/>
<gene>
    <name evidence="2" type="ORF">Tco_1093559</name>
</gene>
<evidence type="ECO:0008006" key="4">
    <source>
        <dbReference type="Google" id="ProtNLM"/>
    </source>
</evidence>
<dbReference type="Proteomes" id="UP001151760">
    <property type="component" value="Unassembled WGS sequence"/>
</dbReference>
<organism evidence="2 3">
    <name type="scientific">Tanacetum coccineum</name>
    <dbReference type="NCBI Taxonomy" id="301880"/>
    <lineage>
        <taxon>Eukaryota</taxon>
        <taxon>Viridiplantae</taxon>
        <taxon>Streptophyta</taxon>
        <taxon>Embryophyta</taxon>
        <taxon>Tracheophyta</taxon>
        <taxon>Spermatophyta</taxon>
        <taxon>Magnoliopsida</taxon>
        <taxon>eudicotyledons</taxon>
        <taxon>Gunneridae</taxon>
        <taxon>Pentapetalae</taxon>
        <taxon>asterids</taxon>
        <taxon>campanulids</taxon>
        <taxon>Asterales</taxon>
        <taxon>Asteraceae</taxon>
        <taxon>Asteroideae</taxon>
        <taxon>Anthemideae</taxon>
        <taxon>Anthemidinae</taxon>
        <taxon>Tanacetum</taxon>
    </lineage>
</organism>
<feature type="compositionally biased region" description="Polar residues" evidence="1">
    <location>
        <begin position="34"/>
        <end position="55"/>
    </location>
</feature>
<protein>
    <recommendedName>
        <fullName evidence="4">Reverse transcriptase domain-containing protein</fullName>
    </recommendedName>
</protein>
<evidence type="ECO:0000313" key="2">
    <source>
        <dbReference type="EMBL" id="GJT98041.1"/>
    </source>
</evidence>
<keyword evidence="3" id="KW-1185">Reference proteome</keyword>
<evidence type="ECO:0000256" key="1">
    <source>
        <dbReference type="SAM" id="MobiDB-lite"/>
    </source>
</evidence>
<reference evidence="2" key="2">
    <citation type="submission" date="2022-01" db="EMBL/GenBank/DDBJ databases">
        <authorList>
            <person name="Yamashiro T."/>
            <person name="Shiraishi A."/>
            <person name="Satake H."/>
            <person name="Nakayama K."/>
        </authorList>
    </citation>
    <scope>NUCLEOTIDE SEQUENCE</scope>
</reference>
<reference evidence="2" key="1">
    <citation type="journal article" date="2022" name="Int. J. Mol. Sci.">
        <title>Draft Genome of Tanacetum Coccineum: Genomic Comparison of Closely Related Tanacetum-Family Plants.</title>
        <authorList>
            <person name="Yamashiro T."/>
            <person name="Shiraishi A."/>
            <person name="Nakayama K."/>
            <person name="Satake H."/>
        </authorList>
    </citation>
    <scope>NUCLEOTIDE SEQUENCE</scope>
</reference>
<feature type="compositionally biased region" description="Pro residues" evidence="1">
    <location>
        <begin position="106"/>
        <end position="115"/>
    </location>
</feature>